<protein>
    <submittedName>
        <fullName evidence="2">Uncharacterized protein</fullName>
    </submittedName>
</protein>
<dbReference type="EMBL" id="JAHXZJ010000374">
    <property type="protein sequence ID" value="KAH0560132.1"/>
    <property type="molecule type" value="Genomic_DNA"/>
</dbReference>
<name>A0AAV7ITT3_COTGL</name>
<evidence type="ECO:0000313" key="3">
    <source>
        <dbReference type="Proteomes" id="UP000826195"/>
    </source>
</evidence>
<feature type="region of interest" description="Disordered" evidence="1">
    <location>
        <begin position="1"/>
        <end position="44"/>
    </location>
</feature>
<feature type="compositionally biased region" description="Basic and acidic residues" evidence="1">
    <location>
        <begin position="35"/>
        <end position="44"/>
    </location>
</feature>
<comment type="caution">
    <text evidence="2">The sequence shown here is derived from an EMBL/GenBank/DDBJ whole genome shotgun (WGS) entry which is preliminary data.</text>
</comment>
<sequence>MHVGGIFDDEASAASTSLRVPKNTSNVKRMHKNKNNNDDDRREVKSRIELGALEDNKLSTRMTNGDALIGFGTSHKEAN</sequence>
<proteinExistence type="predicted"/>
<keyword evidence="3" id="KW-1185">Reference proteome</keyword>
<dbReference type="AlphaFoldDB" id="A0AAV7ITT3"/>
<evidence type="ECO:0000313" key="2">
    <source>
        <dbReference type="EMBL" id="KAH0560132.1"/>
    </source>
</evidence>
<accession>A0AAV7ITT3</accession>
<evidence type="ECO:0000256" key="1">
    <source>
        <dbReference type="SAM" id="MobiDB-lite"/>
    </source>
</evidence>
<reference evidence="2 3" key="1">
    <citation type="journal article" date="2021" name="J. Hered.">
        <title>A chromosome-level genome assembly of the parasitoid wasp, Cotesia glomerata (Hymenoptera: Braconidae).</title>
        <authorList>
            <person name="Pinto B.J."/>
            <person name="Weis J.J."/>
            <person name="Gamble T."/>
            <person name="Ode P.J."/>
            <person name="Paul R."/>
            <person name="Zaspel J.M."/>
        </authorList>
    </citation>
    <scope>NUCLEOTIDE SEQUENCE [LARGE SCALE GENOMIC DNA]</scope>
    <source>
        <strain evidence="2">CgM1</strain>
    </source>
</reference>
<gene>
    <name evidence="2" type="ORF">KQX54_001733</name>
</gene>
<organism evidence="2 3">
    <name type="scientific">Cotesia glomerata</name>
    <name type="common">Lepidopteran parasitic wasp</name>
    <name type="synonym">Apanteles glomeratus</name>
    <dbReference type="NCBI Taxonomy" id="32391"/>
    <lineage>
        <taxon>Eukaryota</taxon>
        <taxon>Metazoa</taxon>
        <taxon>Ecdysozoa</taxon>
        <taxon>Arthropoda</taxon>
        <taxon>Hexapoda</taxon>
        <taxon>Insecta</taxon>
        <taxon>Pterygota</taxon>
        <taxon>Neoptera</taxon>
        <taxon>Endopterygota</taxon>
        <taxon>Hymenoptera</taxon>
        <taxon>Apocrita</taxon>
        <taxon>Ichneumonoidea</taxon>
        <taxon>Braconidae</taxon>
        <taxon>Microgastrinae</taxon>
        <taxon>Cotesia</taxon>
    </lineage>
</organism>
<dbReference type="Proteomes" id="UP000826195">
    <property type="component" value="Unassembled WGS sequence"/>
</dbReference>
<feature type="compositionally biased region" description="Polar residues" evidence="1">
    <location>
        <begin position="13"/>
        <end position="27"/>
    </location>
</feature>